<feature type="chain" id="PRO_5045674080" description="Arabinogalactan-protein" evidence="13">
    <location>
        <begin position="22"/>
        <end position="110"/>
    </location>
</feature>
<keyword evidence="2" id="KW-1003">Cell membrane</keyword>
<evidence type="ECO:0000256" key="6">
    <source>
        <dbReference type="ARBA" id="ARBA00023136"/>
    </source>
</evidence>
<proteinExistence type="inferred from homology"/>
<keyword evidence="7" id="KW-0325">Glycoprotein</keyword>
<evidence type="ECO:0000256" key="12">
    <source>
        <dbReference type="SAM" id="Phobius"/>
    </source>
</evidence>
<evidence type="ECO:0000256" key="8">
    <source>
        <dbReference type="ARBA" id="ARBA00023288"/>
    </source>
</evidence>
<keyword evidence="8" id="KW-0449">Lipoprotein</keyword>
<comment type="similarity">
    <text evidence="10">Belongs to the classical AGP family.</text>
</comment>
<organism evidence="14 15">
    <name type="scientific">Hibiscus sabdariffa</name>
    <name type="common">roselle</name>
    <dbReference type="NCBI Taxonomy" id="183260"/>
    <lineage>
        <taxon>Eukaryota</taxon>
        <taxon>Viridiplantae</taxon>
        <taxon>Streptophyta</taxon>
        <taxon>Embryophyta</taxon>
        <taxon>Tracheophyta</taxon>
        <taxon>Spermatophyta</taxon>
        <taxon>Magnoliopsida</taxon>
        <taxon>eudicotyledons</taxon>
        <taxon>Gunneridae</taxon>
        <taxon>Pentapetalae</taxon>
        <taxon>rosids</taxon>
        <taxon>malvids</taxon>
        <taxon>Malvales</taxon>
        <taxon>Malvaceae</taxon>
        <taxon>Malvoideae</taxon>
        <taxon>Hibiscus</taxon>
    </lineage>
</organism>
<feature type="signal peptide" evidence="13">
    <location>
        <begin position="1"/>
        <end position="21"/>
    </location>
</feature>
<keyword evidence="4 13" id="KW-0732">Signal</keyword>
<keyword evidence="12" id="KW-1133">Transmembrane helix</keyword>
<evidence type="ECO:0000256" key="1">
    <source>
        <dbReference type="ARBA" id="ARBA00004609"/>
    </source>
</evidence>
<keyword evidence="15" id="KW-1185">Reference proteome</keyword>
<evidence type="ECO:0000256" key="9">
    <source>
        <dbReference type="ARBA" id="ARBA00025294"/>
    </source>
</evidence>
<dbReference type="EMBL" id="JBBPBM010000013">
    <property type="protein sequence ID" value="KAK8561370.1"/>
    <property type="molecule type" value="Genomic_DNA"/>
</dbReference>
<keyword evidence="5" id="KW-0654">Proteoglycan</keyword>
<dbReference type="Proteomes" id="UP001472677">
    <property type="component" value="Unassembled WGS sequence"/>
</dbReference>
<evidence type="ECO:0000256" key="5">
    <source>
        <dbReference type="ARBA" id="ARBA00022974"/>
    </source>
</evidence>
<keyword evidence="6 12" id="KW-0472">Membrane</keyword>
<keyword evidence="12" id="KW-0812">Transmembrane</keyword>
<evidence type="ECO:0000256" key="4">
    <source>
        <dbReference type="ARBA" id="ARBA00022729"/>
    </source>
</evidence>
<comment type="function">
    <text evidence="9">Proteoglycan that seems to be implicated in diverse developmental roles such as differentiation, cell-cell recognition, embryogenesis and programmed cell death.</text>
</comment>
<name>A0ABR2EH92_9ROSI</name>
<evidence type="ECO:0000256" key="2">
    <source>
        <dbReference type="ARBA" id="ARBA00022475"/>
    </source>
</evidence>
<evidence type="ECO:0008006" key="16">
    <source>
        <dbReference type="Google" id="ProtNLM"/>
    </source>
</evidence>
<accession>A0ABR2EH92</accession>
<comment type="subcellular location">
    <subcellularLocation>
        <location evidence="1">Cell membrane</location>
        <topology evidence="1">Lipid-anchor</topology>
        <topology evidence="1">GPI-anchor</topology>
    </subcellularLocation>
</comment>
<dbReference type="PANTHER" id="PTHR36321:SF2">
    <property type="entry name" value="CLASSICAL ARABINOGALACTAN PROTEIN 1"/>
    <property type="match status" value="1"/>
</dbReference>
<protein>
    <recommendedName>
        <fullName evidence="16">Arabinogalactan-protein</fullName>
    </recommendedName>
</protein>
<evidence type="ECO:0000313" key="14">
    <source>
        <dbReference type="EMBL" id="KAK8561370.1"/>
    </source>
</evidence>
<keyword evidence="3" id="KW-0336">GPI-anchor</keyword>
<comment type="caution">
    <text evidence="14">The sequence shown here is derived from an EMBL/GenBank/DDBJ whole genome shotgun (WGS) entry which is preliminary data.</text>
</comment>
<evidence type="ECO:0000256" key="10">
    <source>
        <dbReference type="ARBA" id="ARBA00025756"/>
    </source>
</evidence>
<evidence type="ECO:0000256" key="11">
    <source>
        <dbReference type="SAM" id="MobiDB-lite"/>
    </source>
</evidence>
<dbReference type="PANTHER" id="PTHR36321">
    <property type="entry name" value="CLASSICAL ARABINOGALACTAN PROTEIN 9"/>
    <property type="match status" value="1"/>
</dbReference>
<evidence type="ECO:0000256" key="13">
    <source>
        <dbReference type="SAM" id="SignalP"/>
    </source>
</evidence>
<feature type="region of interest" description="Disordered" evidence="11">
    <location>
        <begin position="23"/>
        <end position="82"/>
    </location>
</feature>
<reference evidence="14 15" key="1">
    <citation type="journal article" date="2024" name="G3 (Bethesda)">
        <title>Genome assembly of Hibiscus sabdariffa L. provides insights into metabolisms of medicinal natural products.</title>
        <authorList>
            <person name="Kim T."/>
        </authorList>
    </citation>
    <scope>NUCLEOTIDE SEQUENCE [LARGE SCALE GENOMIC DNA]</scope>
    <source>
        <strain evidence="14">TK-2024</strain>
        <tissue evidence="14">Old leaves</tissue>
    </source>
</reference>
<evidence type="ECO:0000313" key="15">
    <source>
        <dbReference type="Proteomes" id="UP001472677"/>
    </source>
</evidence>
<feature type="transmembrane region" description="Helical" evidence="12">
    <location>
        <begin position="90"/>
        <end position="109"/>
    </location>
</feature>
<gene>
    <name evidence="14" type="ORF">V6N12_048442</name>
</gene>
<dbReference type="InterPro" id="IPR044959">
    <property type="entry name" value="AGP"/>
</dbReference>
<evidence type="ECO:0000256" key="3">
    <source>
        <dbReference type="ARBA" id="ARBA00022622"/>
    </source>
</evidence>
<sequence length="110" mass="11059">MALYRFLSLIVTALLFCSVIAQSPTPSPKKSPPSPSKTPTATAPSPITVESPDSAPSSSSPLSPVTGPSSISEPPAEAPAPTENSAVLSFNWFGATGSVAVAMLAAVMAM</sequence>
<evidence type="ECO:0000256" key="7">
    <source>
        <dbReference type="ARBA" id="ARBA00023180"/>
    </source>
</evidence>
<feature type="compositionally biased region" description="Pro residues" evidence="11">
    <location>
        <begin position="25"/>
        <end position="36"/>
    </location>
</feature>
<feature type="compositionally biased region" description="Low complexity" evidence="11">
    <location>
        <begin position="37"/>
        <end position="82"/>
    </location>
</feature>